<reference evidence="1 2" key="1">
    <citation type="submission" date="2016-10" db="EMBL/GenBank/DDBJ databases">
        <authorList>
            <person name="de Groot N.N."/>
        </authorList>
    </citation>
    <scope>NUCLEOTIDE SEQUENCE [LARGE SCALE GENOMIC DNA]</scope>
    <source>
        <strain evidence="1 2">CGMCC 4.6858</strain>
    </source>
</reference>
<protein>
    <submittedName>
        <fullName evidence="1">Uncharacterized protein</fullName>
    </submittedName>
</protein>
<dbReference type="AlphaFoldDB" id="A0A1G6LUS7"/>
<name>A0A1G6LUS7_9ACTN</name>
<accession>A0A1G6LUS7</accession>
<dbReference type="RefSeq" id="WP_090851801.1">
    <property type="nucleotide sequence ID" value="NZ_FMZM01000002.1"/>
</dbReference>
<evidence type="ECO:0000313" key="2">
    <source>
        <dbReference type="Proteomes" id="UP000199034"/>
    </source>
</evidence>
<gene>
    <name evidence="1" type="ORF">SAMN05421872_102365</name>
</gene>
<dbReference type="STRING" id="1045774.SAMN05421872_102365"/>
<proteinExistence type="predicted"/>
<dbReference type="Proteomes" id="UP000199034">
    <property type="component" value="Unassembled WGS sequence"/>
</dbReference>
<dbReference type="EMBL" id="FMZM01000002">
    <property type="protein sequence ID" value="SDC46959.1"/>
    <property type="molecule type" value="Genomic_DNA"/>
</dbReference>
<organism evidence="1 2">
    <name type="scientific">Nocardioides lianchengensis</name>
    <dbReference type="NCBI Taxonomy" id="1045774"/>
    <lineage>
        <taxon>Bacteria</taxon>
        <taxon>Bacillati</taxon>
        <taxon>Actinomycetota</taxon>
        <taxon>Actinomycetes</taxon>
        <taxon>Propionibacteriales</taxon>
        <taxon>Nocardioidaceae</taxon>
        <taxon>Nocardioides</taxon>
    </lineage>
</organism>
<sequence>MNTTETVLERRSYGAGHRENDAHISLRYDVPAKTIAKYVARVVRAEQLTSFTTTETGARMRRLIARELGAGWIVTRSGEYVIAVKRSVYRRHRWVLYRRWTRAYKAEREAWRDLWGHFRIFVHRQSGALVALGALHPPARVQQGSGWNEDDNPLGVLAHHQGMRKVGRWVGRAENRWPGIVIRIGIDTNLDLRIAEFRTYLHETTGLDTMWDSKRPPAGQGSHDGGRVIDARLSNARMSDPHLVPGELPSVVVDGKRRRVDHRAVAGVLHIPEAA</sequence>
<keyword evidence="2" id="KW-1185">Reference proteome</keyword>
<evidence type="ECO:0000313" key="1">
    <source>
        <dbReference type="EMBL" id="SDC46959.1"/>
    </source>
</evidence>